<dbReference type="OrthoDB" id="6159439at2759"/>
<dbReference type="GO" id="GO:0030182">
    <property type="term" value="P:neuron differentiation"/>
    <property type="evidence" value="ECO:0007669"/>
    <property type="project" value="TreeGrafter"/>
</dbReference>
<dbReference type="Gene3D" id="1.10.10.60">
    <property type="entry name" value="Homeodomain-like"/>
    <property type="match status" value="1"/>
</dbReference>
<feature type="region of interest" description="Disordered" evidence="11">
    <location>
        <begin position="87"/>
        <end position="115"/>
    </location>
</feature>
<feature type="domain" description="Homeobox" evidence="12">
    <location>
        <begin position="178"/>
        <end position="238"/>
    </location>
</feature>
<keyword evidence="5 9" id="KW-0238">DNA-binding</keyword>
<evidence type="ECO:0000256" key="5">
    <source>
        <dbReference type="ARBA" id="ARBA00023125"/>
    </source>
</evidence>
<dbReference type="InterPro" id="IPR050877">
    <property type="entry name" value="EMX-VAX-Noto_Homeobox_TFs"/>
</dbReference>
<feature type="region of interest" description="Disordered" evidence="11">
    <location>
        <begin position="247"/>
        <end position="285"/>
    </location>
</feature>
<dbReference type="PROSITE" id="PS50071">
    <property type="entry name" value="HOMEOBOX_2"/>
    <property type="match status" value="1"/>
</dbReference>
<dbReference type="GO" id="GO:0000978">
    <property type="term" value="F:RNA polymerase II cis-regulatory region sequence-specific DNA binding"/>
    <property type="evidence" value="ECO:0007669"/>
    <property type="project" value="TreeGrafter"/>
</dbReference>
<keyword evidence="7" id="KW-0804">Transcription</keyword>
<keyword evidence="2" id="KW-0217">Developmental protein</keyword>
<dbReference type="InterPro" id="IPR017970">
    <property type="entry name" value="Homeobox_CS"/>
</dbReference>
<evidence type="ECO:0000256" key="2">
    <source>
        <dbReference type="ARBA" id="ARBA00022473"/>
    </source>
</evidence>
<feature type="compositionally biased region" description="Acidic residues" evidence="11">
    <location>
        <begin position="267"/>
        <end position="285"/>
    </location>
</feature>
<dbReference type="EMBL" id="JAFJMO010000007">
    <property type="protein sequence ID" value="KAJ8271622.1"/>
    <property type="molecule type" value="Genomic_DNA"/>
</dbReference>
<evidence type="ECO:0000256" key="9">
    <source>
        <dbReference type="PROSITE-ProRule" id="PRU00108"/>
    </source>
</evidence>
<evidence type="ECO:0000256" key="8">
    <source>
        <dbReference type="ARBA" id="ARBA00023242"/>
    </source>
</evidence>
<dbReference type="GO" id="GO:0014028">
    <property type="term" value="P:notochord formation"/>
    <property type="evidence" value="ECO:0007669"/>
    <property type="project" value="UniProtKB-ARBA"/>
</dbReference>
<dbReference type="Pfam" id="PF00046">
    <property type="entry name" value="Homeodomain"/>
    <property type="match status" value="1"/>
</dbReference>
<keyword evidence="6 9" id="KW-0371">Homeobox</keyword>
<dbReference type="GO" id="GO:0007417">
    <property type="term" value="P:central nervous system development"/>
    <property type="evidence" value="ECO:0007669"/>
    <property type="project" value="TreeGrafter"/>
</dbReference>
<protein>
    <recommendedName>
        <fullName evidence="12">Homeobox domain-containing protein</fullName>
    </recommendedName>
</protein>
<evidence type="ECO:0000313" key="14">
    <source>
        <dbReference type="Proteomes" id="UP001152803"/>
    </source>
</evidence>
<evidence type="ECO:0000256" key="11">
    <source>
        <dbReference type="SAM" id="MobiDB-lite"/>
    </source>
</evidence>
<dbReference type="PROSITE" id="PS00027">
    <property type="entry name" value="HOMEOBOX_1"/>
    <property type="match status" value="1"/>
</dbReference>
<dbReference type="InterPro" id="IPR009057">
    <property type="entry name" value="Homeodomain-like_sf"/>
</dbReference>
<accession>A0A9Q1DIF1</accession>
<organism evidence="13 14">
    <name type="scientific">Conger conger</name>
    <name type="common">Conger eel</name>
    <name type="synonym">Muraena conger</name>
    <dbReference type="NCBI Taxonomy" id="82655"/>
    <lineage>
        <taxon>Eukaryota</taxon>
        <taxon>Metazoa</taxon>
        <taxon>Chordata</taxon>
        <taxon>Craniata</taxon>
        <taxon>Vertebrata</taxon>
        <taxon>Euteleostomi</taxon>
        <taxon>Actinopterygii</taxon>
        <taxon>Neopterygii</taxon>
        <taxon>Teleostei</taxon>
        <taxon>Anguilliformes</taxon>
        <taxon>Congridae</taxon>
        <taxon>Conger</taxon>
    </lineage>
</organism>
<keyword evidence="14" id="KW-1185">Reference proteome</keyword>
<name>A0A9Q1DIF1_CONCO</name>
<evidence type="ECO:0000259" key="12">
    <source>
        <dbReference type="PROSITE" id="PS50071"/>
    </source>
</evidence>
<proteinExistence type="predicted"/>
<feature type="DNA-binding region" description="Homeobox" evidence="9">
    <location>
        <begin position="180"/>
        <end position="239"/>
    </location>
</feature>
<evidence type="ECO:0000256" key="3">
    <source>
        <dbReference type="ARBA" id="ARBA00022491"/>
    </source>
</evidence>
<feature type="compositionally biased region" description="Low complexity" evidence="11">
    <location>
        <begin position="247"/>
        <end position="257"/>
    </location>
</feature>
<gene>
    <name evidence="13" type="ORF">COCON_G00104810</name>
</gene>
<evidence type="ECO:0000256" key="6">
    <source>
        <dbReference type="ARBA" id="ARBA00023155"/>
    </source>
</evidence>
<keyword evidence="3" id="KW-0678">Repressor</keyword>
<dbReference type="InterPro" id="IPR001356">
    <property type="entry name" value="HD"/>
</dbReference>
<dbReference type="GO" id="GO:0000981">
    <property type="term" value="F:DNA-binding transcription factor activity, RNA polymerase II-specific"/>
    <property type="evidence" value="ECO:0007669"/>
    <property type="project" value="InterPro"/>
</dbReference>
<comment type="caution">
    <text evidence="13">The sequence shown here is derived from an EMBL/GenBank/DDBJ whole genome shotgun (WGS) entry which is preliminary data.</text>
</comment>
<comment type="subcellular location">
    <subcellularLocation>
        <location evidence="1 9 10">Nucleus</location>
    </subcellularLocation>
</comment>
<keyword evidence="4" id="KW-0805">Transcription regulation</keyword>
<reference evidence="13" key="1">
    <citation type="journal article" date="2023" name="Science">
        <title>Genome structures resolve the early diversification of teleost fishes.</title>
        <authorList>
            <person name="Parey E."/>
            <person name="Louis A."/>
            <person name="Montfort J."/>
            <person name="Bouchez O."/>
            <person name="Roques C."/>
            <person name="Iampietro C."/>
            <person name="Lluch J."/>
            <person name="Castinel A."/>
            <person name="Donnadieu C."/>
            <person name="Desvignes T."/>
            <person name="Floi Bucao C."/>
            <person name="Jouanno E."/>
            <person name="Wen M."/>
            <person name="Mejri S."/>
            <person name="Dirks R."/>
            <person name="Jansen H."/>
            <person name="Henkel C."/>
            <person name="Chen W.J."/>
            <person name="Zahm M."/>
            <person name="Cabau C."/>
            <person name="Klopp C."/>
            <person name="Thompson A.W."/>
            <person name="Robinson-Rechavi M."/>
            <person name="Braasch I."/>
            <person name="Lecointre G."/>
            <person name="Bobe J."/>
            <person name="Postlethwait J.H."/>
            <person name="Berthelot C."/>
            <person name="Roest Crollius H."/>
            <person name="Guiguen Y."/>
        </authorList>
    </citation>
    <scope>NUCLEOTIDE SEQUENCE</scope>
    <source>
        <strain evidence="13">Concon-B</strain>
    </source>
</reference>
<dbReference type="CDD" id="cd00086">
    <property type="entry name" value="homeodomain"/>
    <property type="match status" value="1"/>
</dbReference>
<dbReference type="PANTHER" id="PTHR24339">
    <property type="entry name" value="HOMEOBOX PROTEIN EMX-RELATED"/>
    <property type="match status" value="1"/>
</dbReference>
<dbReference type="PANTHER" id="PTHR24339:SF67">
    <property type="entry name" value="GNOT1 HOMEODOMAIN PROTEIN-RELATED"/>
    <property type="match status" value="1"/>
</dbReference>
<dbReference type="FunFam" id="1.10.10.60:FF:000450">
    <property type="entry name" value="Homeobox protein notochord"/>
    <property type="match status" value="1"/>
</dbReference>
<evidence type="ECO:0000256" key="7">
    <source>
        <dbReference type="ARBA" id="ARBA00023163"/>
    </source>
</evidence>
<sequence>MTWQNSNRHRLQSCLEEQTLWDLTRFALLFLFDFDLFTNMQIPPRPMGTYGYPLRTFAPLYPEYSASQCAAPTKPTSGKSFTIDALLGRSDPPGNDRLSHPHGGRKYQPAASPHPSAGQMCAPLPHYLYTPNMVHTQPGYPVYYCPPFPYQTTCRGTFYAEDTAASKANVQSYKHKGGKSKRMRTSFTNEQLSRLEKEFARQQYMVGSERFVLASALHLTEAQVKVWFQNRRIKWRKQSLEQQQAKLAKLGLAAPQKSPGSQGRGDEGDEEEEEIDFSADSDVDI</sequence>
<keyword evidence="8 9" id="KW-0539">Nucleus</keyword>
<dbReference type="AlphaFoldDB" id="A0A9Q1DIF1"/>
<evidence type="ECO:0000256" key="4">
    <source>
        <dbReference type="ARBA" id="ARBA00023015"/>
    </source>
</evidence>
<evidence type="ECO:0000256" key="1">
    <source>
        <dbReference type="ARBA" id="ARBA00004123"/>
    </source>
</evidence>
<evidence type="ECO:0000256" key="10">
    <source>
        <dbReference type="RuleBase" id="RU000682"/>
    </source>
</evidence>
<dbReference type="GO" id="GO:0005634">
    <property type="term" value="C:nucleus"/>
    <property type="evidence" value="ECO:0007669"/>
    <property type="project" value="UniProtKB-SubCell"/>
</dbReference>
<evidence type="ECO:0000313" key="13">
    <source>
        <dbReference type="EMBL" id="KAJ8271622.1"/>
    </source>
</evidence>
<dbReference type="Proteomes" id="UP001152803">
    <property type="component" value="Unassembled WGS sequence"/>
</dbReference>
<dbReference type="SMART" id="SM00389">
    <property type="entry name" value="HOX"/>
    <property type="match status" value="1"/>
</dbReference>
<dbReference type="SUPFAM" id="SSF46689">
    <property type="entry name" value="Homeodomain-like"/>
    <property type="match status" value="1"/>
</dbReference>